<dbReference type="EMBL" id="PISJ01000005">
    <property type="protein sequence ID" value="PKF35547.1"/>
    <property type="molecule type" value="Genomic_DNA"/>
</dbReference>
<proteinExistence type="predicted"/>
<reference evidence="1 2" key="1">
    <citation type="submission" date="2017-12" db="EMBL/GenBank/DDBJ databases">
        <title>Draft Genome sequences of multiple microbial strains isolated from spacecraft associated surfaces.</title>
        <authorList>
            <person name="Seuylemezian A."/>
            <person name="Vaishampayan P."/>
            <person name="Venkateswaran K."/>
        </authorList>
    </citation>
    <scope>NUCLEOTIDE SEQUENCE [LARGE SCALE GENOMIC DNA]</scope>
    <source>
        <strain evidence="1 2">2P01AA</strain>
    </source>
</reference>
<dbReference type="RefSeq" id="WP_101235768.1">
    <property type="nucleotide sequence ID" value="NZ_PISJ01000005.1"/>
</dbReference>
<accession>A0A2N0WIB7</accession>
<protein>
    <submittedName>
        <fullName evidence="1">Uncharacterized protein</fullName>
    </submittedName>
</protein>
<dbReference type="Proteomes" id="UP000233553">
    <property type="component" value="Unassembled WGS sequence"/>
</dbReference>
<dbReference type="AlphaFoldDB" id="A0A2N0WIB7"/>
<gene>
    <name evidence="1" type="ORF">CW311_04460</name>
</gene>
<evidence type="ECO:0000313" key="2">
    <source>
        <dbReference type="Proteomes" id="UP000233553"/>
    </source>
</evidence>
<organism evidence="1 2">
    <name type="scientific">Acinetobacter proteolyticus</name>
    <dbReference type="NCBI Taxonomy" id="1776741"/>
    <lineage>
        <taxon>Bacteria</taxon>
        <taxon>Pseudomonadati</taxon>
        <taxon>Pseudomonadota</taxon>
        <taxon>Gammaproteobacteria</taxon>
        <taxon>Moraxellales</taxon>
        <taxon>Moraxellaceae</taxon>
        <taxon>Acinetobacter</taxon>
    </lineage>
</organism>
<evidence type="ECO:0000313" key="1">
    <source>
        <dbReference type="EMBL" id="PKF35547.1"/>
    </source>
</evidence>
<name>A0A2N0WIB7_9GAMM</name>
<sequence length="139" mass="15830">MEFTEYLFDKTYINGVAATAAASLKANRGFSNFEAFAAGVINRRLEKNPERYLDYGPYWPALKKVLKKHDFDFGSPVFSEVAEAYKGDTDLQTIVMADEFRKDYLATQFVGTRVFLLNKNSAEEFQLIDDDMELKALNA</sequence>
<comment type="caution">
    <text evidence="1">The sequence shown here is derived from an EMBL/GenBank/DDBJ whole genome shotgun (WGS) entry which is preliminary data.</text>
</comment>